<evidence type="ECO:0000256" key="3">
    <source>
        <dbReference type="ARBA" id="ARBA00038874"/>
    </source>
</evidence>
<evidence type="ECO:0000256" key="1">
    <source>
        <dbReference type="ARBA" id="ARBA00037883"/>
    </source>
</evidence>
<dbReference type="PANTHER" id="PTHR22603:SF66">
    <property type="entry name" value="ETHANOLAMINE KINASE"/>
    <property type="match status" value="1"/>
</dbReference>
<dbReference type="Gene3D" id="3.30.200.20">
    <property type="entry name" value="Phosphorylase Kinase, domain 1"/>
    <property type="match status" value="1"/>
</dbReference>
<dbReference type="GO" id="GO:0004305">
    <property type="term" value="F:ethanolamine kinase activity"/>
    <property type="evidence" value="ECO:0007669"/>
    <property type="project" value="UniProtKB-EC"/>
</dbReference>
<dbReference type="EC" id="2.7.1.82" evidence="3"/>
<organism evidence="4 5">
    <name type="scientific">Clydaea vesicula</name>
    <dbReference type="NCBI Taxonomy" id="447962"/>
    <lineage>
        <taxon>Eukaryota</taxon>
        <taxon>Fungi</taxon>
        <taxon>Fungi incertae sedis</taxon>
        <taxon>Chytridiomycota</taxon>
        <taxon>Chytridiomycota incertae sedis</taxon>
        <taxon>Chytridiomycetes</taxon>
        <taxon>Lobulomycetales</taxon>
        <taxon>Lobulomycetaceae</taxon>
        <taxon>Clydaea</taxon>
    </lineage>
</organism>
<comment type="similarity">
    <text evidence="2">Belongs to the choline/ethanolamine kinase family.</text>
</comment>
<dbReference type="GO" id="GO:0006646">
    <property type="term" value="P:phosphatidylethanolamine biosynthetic process"/>
    <property type="evidence" value="ECO:0007669"/>
    <property type="project" value="TreeGrafter"/>
</dbReference>
<proteinExistence type="inferred from homology"/>
<dbReference type="EMBL" id="JADGJW010000004">
    <property type="protein sequence ID" value="KAJ3228225.1"/>
    <property type="molecule type" value="Genomic_DNA"/>
</dbReference>
<protein>
    <recommendedName>
        <fullName evidence="3">ethanolamine kinase</fullName>
        <ecNumber evidence="3">2.7.1.82</ecNumber>
    </recommendedName>
</protein>
<dbReference type="CDD" id="cd05157">
    <property type="entry name" value="ETNK_euk"/>
    <property type="match status" value="1"/>
</dbReference>
<gene>
    <name evidence="4" type="ORF">HK099_005235</name>
</gene>
<comment type="caution">
    <text evidence="4">The sequence shown here is derived from an EMBL/GenBank/DDBJ whole genome shotgun (WGS) entry which is preliminary data.</text>
</comment>
<dbReference type="SUPFAM" id="SSF56112">
    <property type="entry name" value="Protein kinase-like (PK-like)"/>
    <property type="match status" value="1"/>
</dbReference>
<dbReference type="Pfam" id="PF01633">
    <property type="entry name" value="Choline_kinase"/>
    <property type="match status" value="1"/>
</dbReference>
<reference evidence="4" key="1">
    <citation type="submission" date="2020-05" db="EMBL/GenBank/DDBJ databases">
        <title>Phylogenomic resolution of chytrid fungi.</title>
        <authorList>
            <person name="Stajich J.E."/>
            <person name="Amses K."/>
            <person name="Simmons R."/>
            <person name="Seto K."/>
            <person name="Myers J."/>
            <person name="Bonds A."/>
            <person name="Quandt C.A."/>
            <person name="Barry K."/>
            <person name="Liu P."/>
            <person name="Grigoriev I."/>
            <person name="Longcore J.E."/>
            <person name="James T.Y."/>
        </authorList>
    </citation>
    <scope>NUCLEOTIDE SEQUENCE</scope>
    <source>
        <strain evidence="4">JEL0476</strain>
    </source>
</reference>
<evidence type="ECO:0000313" key="4">
    <source>
        <dbReference type="EMBL" id="KAJ3228225.1"/>
    </source>
</evidence>
<dbReference type="Gene3D" id="3.90.1200.10">
    <property type="match status" value="1"/>
</dbReference>
<sequence>MLTTLNQNSNLISPNSPQVKIPAFKTKNDIDTYIDNIKFLNTEIDFENLFEDSKNVCLTLFPELKITNIQLVECKDGITNKLIKFISSAENRDDIILLIRTYGKKSEVLIDRHQELVNLVTLSSLNLSAPIYGRFENGIVYGYIPGEVFSVDDLSDKCKSKLVAKTLAQWHHTELPGVQKKPLLFKTLKKWVSAVPEKYSNEKVQFQFEEFFDIKLLNKELSFLEKELSQYKDATVFSHNDLLSGNIILQRKSNSVTFIDYEYGCYNYRGFDISNHFNEFAGFDCDYKKYPNLDFQRFWCREYLLEFLKSEPCDTQVELLMVEVDKFSLSSHFYWCLWALVQANVSNIDFDYMTYAKLRLEEYFNRKGEVFN</sequence>
<dbReference type="InterPro" id="IPR011009">
    <property type="entry name" value="Kinase-like_dom_sf"/>
</dbReference>
<comment type="pathway">
    <text evidence="1">Phospholipid metabolism; phosphatidylethanolamine biosynthesis; phosphatidylethanolamine from ethanolamine: step 1/3.</text>
</comment>
<evidence type="ECO:0000313" key="5">
    <source>
        <dbReference type="Proteomes" id="UP001211065"/>
    </source>
</evidence>
<accession>A0AAD5U8E2</accession>
<dbReference type="GO" id="GO:0005737">
    <property type="term" value="C:cytoplasm"/>
    <property type="evidence" value="ECO:0007669"/>
    <property type="project" value="TreeGrafter"/>
</dbReference>
<evidence type="ECO:0000256" key="2">
    <source>
        <dbReference type="ARBA" id="ARBA00038211"/>
    </source>
</evidence>
<dbReference type="Proteomes" id="UP001211065">
    <property type="component" value="Unassembled WGS sequence"/>
</dbReference>
<keyword evidence="5" id="KW-1185">Reference proteome</keyword>
<name>A0AAD5U8E2_9FUNG</name>
<dbReference type="PANTHER" id="PTHR22603">
    <property type="entry name" value="CHOLINE/ETHANOALAMINE KINASE"/>
    <property type="match status" value="1"/>
</dbReference>
<dbReference type="AlphaFoldDB" id="A0AAD5U8E2"/>